<evidence type="ECO:0000313" key="4">
    <source>
        <dbReference type="Proteomes" id="UP000198460"/>
    </source>
</evidence>
<evidence type="ECO:0000313" key="3">
    <source>
        <dbReference type="EMBL" id="SMG01007.1"/>
    </source>
</evidence>
<proteinExistence type="predicted"/>
<dbReference type="InterPro" id="IPR011944">
    <property type="entry name" value="Steroid_delta5-4_isomerase"/>
</dbReference>
<dbReference type="Proteomes" id="UP000198460">
    <property type="component" value="Unassembled WGS sequence"/>
</dbReference>
<keyword evidence="3" id="KW-0413">Isomerase</keyword>
<dbReference type="InterPro" id="IPR032710">
    <property type="entry name" value="NTF2-like_dom_sf"/>
</dbReference>
<dbReference type="Gene3D" id="3.10.450.50">
    <property type="match status" value="1"/>
</dbReference>
<evidence type="ECO:0000256" key="1">
    <source>
        <dbReference type="SAM" id="MobiDB-lite"/>
    </source>
</evidence>
<feature type="region of interest" description="Disordered" evidence="1">
    <location>
        <begin position="1"/>
        <end position="42"/>
    </location>
</feature>
<reference evidence="3 4" key="1">
    <citation type="submission" date="2017-04" db="EMBL/GenBank/DDBJ databases">
        <authorList>
            <person name="Afonso C.L."/>
            <person name="Miller P.J."/>
            <person name="Scott M.A."/>
            <person name="Spackman E."/>
            <person name="Goraichik I."/>
            <person name="Dimitrov K.M."/>
            <person name="Suarez D.L."/>
            <person name="Swayne D.E."/>
        </authorList>
    </citation>
    <scope>NUCLEOTIDE SEQUENCE [LARGE SCALE GENOMIC DNA]</scope>
    <source>
        <strain evidence="3">LMG 28154</strain>
    </source>
</reference>
<feature type="compositionally biased region" description="Low complexity" evidence="1">
    <location>
        <begin position="1"/>
        <end position="20"/>
    </location>
</feature>
<feature type="domain" description="DUF4440" evidence="2">
    <location>
        <begin position="59"/>
        <end position="170"/>
    </location>
</feature>
<dbReference type="InterPro" id="IPR027843">
    <property type="entry name" value="DUF4440"/>
</dbReference>
<dbReference type="NCBIfam" id="TIGR02246">
    <property type="entry name" value="SgcJ/EcaC family oxidoreductase"/>
    <property type="match status" value="1"/>
</dbReference>
<name>A0A238H7K1_9BURK</name>
<dbReference type="GO" id="GO:0016853">
    <property type="term" value="F:isomerase activity"/>
    <property type="evidence" value="ECO:0007669"/>
    <property type="project" value="UniProtKB-KW"/>
</dbReference>
<dbReference type="EMBL" id="FXAN01000065">
    <property type="protein sequence ID" value="SMG01007.1"/>
    <property type="molecule type" value="Genomic_DNA"/>
</dbReference>
<dbReference type="AlphaFoldDB" id="A0A238H7K1"/>
<protein>
    <submittedName>
        <fullName evidence="3">Ketosteroid isomerase homolog</fullName>
    </submittedName>
</protein>
<evidence type="ECO:0000259" key="2">
    <source>
        <dbReference type="Pfam" id="PF14534"/>
    </source>
</evidence>
<accession>A0A238H7K1</accession>
<dbReference type="Pfam" id="PF14534">
    <property type="entry name" value="DUF4440"/>
    <property type="match status" value="1"/>
</dbReference>
<sequence length="185" mass="20023">MAAARGDPAAGAARLASASPGHTQRKRIGRFHDDAAHTRQNRSRMIETENGMTEDERAIRELVDTWISASQSGDIATVLSLMTDDVVFLVPGQAPFGKREFEASAGAMKGAGLDIEGGSEIEEICVLGDWAYLRNRIDMTIRAPGGAAPVRRQGRTLTILRKEADGRWRLARDANLVMPVPPESA</sequence>
<dbReference type="SUPFAM" id="SSF54427">
    <property type="entry name" value="NTF2-like"/>
    <property type="match status" value="1"/>
</dbReference>
<organism evidence="3 4">
    <name type="scientific">Burkholderia singularis</name>
    <dbReference type="NCBI Taxonomy" id="1503053"/>
    <lineage>
        <taxon>Bacteria</taxon>
        <taxon>Pseudomonadati</taxon>
        <taxon>Pseudomonadota</taxon>
        <taxon>Betaproteobacteria</taxon>
        <taxon>Burkholderiales</taxon>
        <taxon>Burkholderiaceae</taxon>
        <taxon>Burkholderia</taxon>
        <taxon>pseudomallei group</taxon>
    </lineage>
</organism>
<gene>
    <name evidence="3" type="ORF">BSIN_3992</name>
</gene>